<evidence type="ECO:0000256" key="4">
    <source>
        <dbReference type="ARBA" id="ARBA00012968"/>
    </source>
</evidence>
<keyword evidence="7 15" id="KW-0436">Ligase</keyword>
<dbReference type="InterPro" id="IPR036565">
    <property type="entry name" value="Mur-like_cat_sf"/>
</dbReference>
<dbReference type="PANTHER" id="PTHR23135:SF18">
    <property type="entry name" value="CYANOPHYCIN SYNTHETASE"/>
    <property type="match status" value="1"/>
</dbReference>
<dbReference type="InterPro" id="IPR013221">
    <property type="entry name" value="Mur_ligase_cen"/>
</dbReference>
<evidence type="ECO:0000256" key="6">
    <source>
        <dbReference type="ARBA" id="ARBA00022036"/>
    </source>
</evidence>
<evidence type="ECO:0000256" key="10">
    <source>
        <dbReference type="ARBA" id="ARBA00031353"/>
    </source>
</evidence>
<dbReference type="Pfam" id="PF08245">
    <property type="entry name" value="Mur_ligase_M"/>
    <property type="match status" value="1"/>
</dbReference>
<dbReference type="PANTHER" id="PTHR23135">
    <property type="entry name" value="MUR LIGASE FAMILY MEMBER"/>
    <property type="match status" value="1"/>
</dbReference>
<organism evidence="15 16">
    <name type="scientific">Rhodocytophaga aerolata</name>
    <dbReference type="NCBI Taxonomy" id="455078"/>
    <lineage>
        <taxon>Bacteria</taxon>
        <taxon>Pseudomonadati</taxon>
        <taxon>Bacteroidota</taxon>
        <taxon>Cytophagia</taxon>
        <taxon>Cytophagales</taxon>
        <taxon>Rhodocytophagaceae</taxon>
        <taxon>Rhodocytophaga</taxon>
    </lineage>
</organism>
<comment type="similarity">
    <text evidence="2">In the C-terminal section; belongs to the MurCDEF family.</text>
</comment>
<accession>A0ABT8R369</accession>
<dbReference type="NCBIfam" id="TIGR02068">
    <property type="entry name" value="cya_phycin_syn"/>
    <property type="match status" value="1"/>
</dbReference>
<name>A0ABT8R369_9BACT</name>
<dbReference type="NCBIfam" id="NF010623">
    <property type="entry name" value="PRK14016.1"/>
    <property type="match status" value="1"/>
</dbReference>
<evidence type="ECO:0000256" key="9">
    <source>
        <dbReference type="ARBA" id="ARBA00022840"/>
    </source>
</evidence>
<evidence type="ECO:0000313" key="16">
    <source>
        <dbReference type="Proteomes" id="UP001168528"/>
    </source>
</evidence>
<evidence type="ECO:0000313" key="15">
    <source>
        <dbReference type="EMBL" id="MDO1445824.1"/>
    </source>
</evidence>
<comment type="catalytic activity">
    <reaction evidence="11">
        <text>[L-4-(L-arginin-2-N-yl)aspartate](n)-L-aspartate + L-arginine + ATP = [L-4-(L-arginin-2-N-yl)aspartate](n+1) + ADP + phosphate + H(+)</text>
        <dbReference type="Rhea" id="RHEA:23888"/>
        <dbReference type="Rhea" id="RHEA-COMP:13732"/>
        <dbReference type="Rhea" id="RHEA-COMP:13733"/>
        <dbReference type="ChEBI" id="CHEBI:15378"/>
        <dbReference type="ChEBI" id="CHEBI:30616"/>
        <dbReference type="ChEBI" id="CHEBI:32682"/>
        <dbReference type="ChEBI" id="CHEBI:43474"/>
        <dbReference type="ChEBI" id="CHEBI:137986"/>
        <dbReference type="ChEBI" id="CHEBI:137990"/>
        <dbReference type="ChEBI" id="CHEBI:456216"/>
        <dbReference type="EC" id="6.3.2.30"/>
    </reaction>
</comment>
<dbReference type="Proteomes" id="UP001168528">
    <property type="component" value="Unassembled WGS sequence"/>
</dbReference>
<dbReference type="Pfam" id="PF18921">
    <property type="entry name" value="Cyanophycin_syn"/>
    <property type="match status" value="1"/>
</dbReference>
<evidence type="ECO:0000256" key="5">
    <source>
        <dbReference type="ARBA" id="ARBA00013005"/>
    </source>
</evidence>
<keyword evidence="16" id="KW-1185">Reference proteome</keyword>
<dbReference type="PROSITE" id="PS50975">
    <property type="entry name" value="ATP_GRASP"/>
    <property type="match status" value="1"/>
</dbReference>
<dbReference type="Gene3D" id="3.90.190.20">
    <property type="entry name" value="Mur ligase, C-terminal domain"/>
    <property type="match status" value="1"/>
</dbReference>
<comment type="caution">
    <text evidence="15">The sequence shown here is derived from an EMBL/GenBank/DDBJ whole genome shotgun (WGS) entry which is preliminary data.</text>
</comment>
<comment type="catalytic activity">
    <reaction evidence="12">
        <text>[L-4-(L-arginin-2-N-yl)aspartate](n) + L-aspartate + ATP = [L-4-(L-arginin-2-N-yl)aspartate](n)-L-aspartate + ADP + phosphate + H(+)</text>
        <dbReference type="Rhea" id="RHEA:13277"/>
        <dbReference type="Rhea" id="RHEA-COMP:13728"/>
        <dbReference type="Rhea" id="RHEA-COMP:13733"/>
        <dbReference type="ChEBI" id="CHEBI:15378"/>
        <dbReference type="ChEBI" id="CHEBI:29991"/>
        <dbReference type="ChEBI" id="CHEBI:30616"/>
        <dbReference type="ChEBI" id="CHEBI:43474"/>
        <dbReference type="ChEBI" id="CHEBI:137986"/>
        <dbReference type="ChEBI" id="CHEBI:137990"/>
        <dbReference type="ChEBI" id="CHEBI:456216"/>
        <dbReference type="EC" id="6.3.2.29"/>
    </reaction>
</comment>
<keyword evidence="8 13" id="KW-0547">Nucleotide-binding</keyword>
<evidence type="ECO:0000259" key="14">
    <source>
        <dbReference type="PROSITE" id="PS50975"/>
    </source>
</evidence>
<dbReference type="Pfam" id="PF02875">
    <property type="entry name" value="Mur_ligase_C"/>
    <property type="match status" value="1"/>
</dbReference>
<dbReference type="Pfam" id="PF08443">
    <property type="entry name" value="RimK"/>
    <property type="match status" value="1"/>
</dbReference>
<evidence type="ECO:0000256" key="8">
    <source>
        <dbReference type="ARBA" id="ARBA00022741"/>
    </source>
</evidence>
<sequence>MKVHEIKAMRGPNYWSVRYHKLIVMKLDLEELEHLPTNKIPGFAENLENQIPSLYTHYCSEGQAGGFLKRVKEGTWMGHVIEHIALELQTLAGMDCGFGRTRGTGEEGVYFVVFAYQEEKAGLYAAAAAVRIAEALISGSLYNVQADIVALRKIALQEYPGPSTGSILEEAKNRNIPYFKLEGTPIIQFGYGKYQKRIRATISSQTSSLGVDIACNKEETKRILGAAAIPVPKGMIVHTAGELNAVADHIGYPLVIKPVDGNQGKGATIGIKNRDELEKAFALAKTFSASIIVEKLIAGHDFRLLVINYKLVAAALRTPACVTGDGRSTIRQLIDQINSDPARGSGHENVLTAIQLDEVSYALLAEKGFTLDSVLTKGEVLHLKKTANLSTGGTATDVTDQLHPDTIAMAERIARIVGLDICGIDIMAPSIDSPITQNGGAVLEVNAAPGFRMHLCPTVGLARNVAKPVIDMLFPAGSNSRIPVVAVTGTNGKTTTTRLIAHMAKKAGYQVGYTTTDGIYIGDKLMVQGDCTGPASTEFILKDPTVDFAVLECARGGILRSGLGFDYCDIGIVTNVSDDHLGINNIDTLEKMAKVKSVIPESVSNHGYAILNADDDLVYDMARDLDCKIALFSLDAHNPRIKRHCEQEGLAVVVEEKYITVYEGKWKTRIEQVDTIPLTFGGKAGFMIQNILPAVLTGYIRGFAIKDIRQALQTFIPSPEQTPGRLNIFEFNEFKVMVDYAHNPAGFRALAQFLATIADSPKVGIVTGVGDRRNEDILKLGELSAQMFDEIIIRQDKDLRGRADMEIVHLMRQGIEKTAPAKPVKVIATETESVVHAVKYAKKGAFITVCSEDLHNTLALLKKLQQEEEQFGMIVSH</sequence>
<dbReference type="InterPro" id="IPR044019">
    <property type="entry name" value="Cyanophycin_syn_N"/>
</dbReference>
<dbReference type="InterPro" id="IPR013651">
    <property type="entry name" value="ATP-grasp_RimK-type"/>
</dbReference>
<keyword evidence="9 13" id="KW-0067">ATP-binding</keyword>
<dbReference type="SUPFAM" id="SSF53623">
    <property type="entry name" value="MurD-like peptide ligases, catalytic domain"/>
    <property type="match status" value="1"/>
</dbReference>
<dbReference type="InterPro" id="IPR011761">
    <property type="entry name" value="ATP-grasp"/>
</dbReference>
<dbReference type="Gene3D" id="3.40.1190.10">
    <property type="entry name" value="Mur-like, catalytic domain"/>
    <property type="match status" value="1"/>
</dbReference>
<evidence type="ECO:0000256" key="3">
    <source>
        <dbReference type="ARBA" id="ARBA00011738"/>
    </source>
</evidence>
<dbReference type="EMBL" id="JAUKPO010000002">
    <property type="protein sequence ID" value="MDO1445824.1"/>
    <property type="molecule type" value="Genomic_DNA"/>
</dbReference>
<proteinExistence type="inferred from homology"/>
<dbReference type="InterPro" id="IPR004101">
    <property type="entry name" value="Mur_ligase_C"/>
</dbReference>
<evidence type="ECO:0000256" key="11">
    <source>
        <dbReference type="ARBA" id="ARBA00048094"/>
    </source>
</evidence>
<reference evidence="15" key="1">
    <citation type="submission" date="2023-07" db="EMBL/GenBank/DDBJ databases">
        <title>The genome sequence of Rhodocytophaga aerolata KACC 12507.</title>
        <authorList>
            <person name="Zhang X."/>
        </authorList>
    </citation>
    <scope>NUCLEOTIDE SEQUENCE</scope>
    <source>
        <strain evidence="15">KACC 12507</strain>
    </source>
</reference>
<evidence type="ECO:0000256" key="1">
    <source>
        <dbReference type="ARBA" id="ARBA00003184"/>
    </source>
</evidence>
<comment type="function">
    <text evidence="1">Catalyzes the ATP-dependent polymerization of arginine and aspartate to multi-L-arginyl-poly-L-aspartic acid (cyanophycin; a water-insoluble reserve polymer).</text>
</comment>
<evidence type="ECO:0000256" key="12">
    <source>
        <dbReference type="ARBA" id="ARBA00048425"/>
    </source>
</evidence>
<feature type="domain" description="ATP-grasp" evidence="14">
    <location>
        <begin position="221"/>
        <end position="474"/>
    </location>
</feature>
<protein>
    <recommendedName>
        <fullName evidence="6">Cyanophycin synthetase</fullName>
        <ecNumber evidence="5">6.3.2.29</ecNumber>
        <ecNumber evidence="4">6.3.2.30</ecNumber>
    </recommendedName>
    <alternativeName>
        <fullName evidence="10">Cyanophycin synthase</fullName>
    </alternativeName>
</protein>
<dbReference type="RefSeq" id="WP_302036623.1">
    <property type="nucleotide sequence ID" value="NZ_JAUKPO010000002.1"/>
</dbReference>
<evidence type="ECO:0000256" key="13">
    <source>
        <dbReference type="PROSITE-ProRule" id="PRU00409"/>
    </source>
</evidence>
<dbReference type="EC" id="6.3.2.29" evidence="5"/>
<dbReference type="GO" id="GO:0071161">
    <property type="term" value="F:cyanophycin synthetase activity (L-arginine-adding)"/>
    <property type="evidence" value="ECO:0007669"/>
    <property type="project" value="UniProtKB-EC"/>
</dbReference>
<dbReference type="Gene3D" id="3.30.470.20">
    <property type="entry name" value="ATP-grasp fold, B domain"/>
    <property type="match status" value="2"/>
</dbReference>
<dbReference type="SUPFAM" id="SSF56059">
    <property type="entry name" value="Glutathione synthetase ATP-binding domain-like"/>
    <property type="match status" value="1"/>
</dbReference>
<gene>
    <name evidence="15" type="primary">cphA</name>
    <name evidence="15" type="ORF">Q0590_06155</name>
</gene>
<dbReference type="GO" id="GO:0071160">
    <property type="term" value="F:cyanophycin synthetase activity (L-aspartate-adding)"/>
    <property type="evidence" value="ECO:0007669"/>
    <property type="project" value="UniProtKB-EC"/>
</dbReference>
<dbReference type="EC" id="6.3.2.30" evidence="4"/>
<dbReference type="SUPFAM" id="SSF53244">
    <property type="entry name" value="MurD-like peptide ligases, peptide-binding domain"/>
    <property type="match status" value="1"/>
</dbReference>
<dbReference type="InterPro" id="IPR011810">
    <property type="entry name" value="Cya_phycin_syn"/>
</dbReference>
<comment type="subunit">
    <text evidence="3">Homodimer.</text>
</comment>
<evidence type="ECO:0000256" key="7">
    <source>
        <dbReference type="ARBA" id="ARBA00022598"/>
    </source>
</evidence>
<evidence type="ECO:0000256" key="2">
    <source>
        <dbReference type="ARBA" id="ARBA00009060"/>
    </source>
</evidence>
<dbReference type="InterPro" id="IPR036615">
    <property type="entry name" value="Mur_ligase_C_dom_sf"/>
</dbReference>